<name>A0AAV9CP53_ACOCL</name>
<dbReference type="EMBL" id="JAUJYO010000018">
    <property type="protein sequence ID" value="KAK1290369.1"/>
    <property type="molecule type" value="Genomic_DNA"/>
</dbReference>
<protein>
    <submittedName>
        <fullName evidence="2">Uncharacterized protein</fullName>
    </submittedName>
</protein>
<comment type="caution">
    <text evidence="2">The sequence shown here is derived from an EMBL/GenBank/DDBJ whole genome shotgun (WGS) entry which is preliminary data.</text>
</comment>
<sequence length="86" mass="9666">MEEDHLTPDLQAKVAEDSGSINAKEDDEEAWGKEVPLLKSHLDNEDKNTVMEVKHIYDEEDHGDGDPTSNQSISISSLFTWILIDV</sequence>
<dbReference type="Proteomes" id="UP001180020">
    <property type="component" value="Unassembled WGS sequence"/>
</dbReference>
<organism evidence="2 3">
    <name type="scientific">Acorus calamus</name>
    <name type="common">Sweet flag</name>
    <dbReference type="NCBI Taxonomy" id="4465"/>
    <lineage>
        <taxon>Eukaryota</taxon>
        <taxon>Viridiplantae</taxon>
        <taxon>Streptophyta</taxon>
        <taxon>Embryophyta</taxon>
        <taxon>Tracheophyta</taxon>
        <taxon>Spermatophyta</taxon>
        <taxon>Magnoliopsida</taxon>
        <taxon>Liliopsida</taxon>
        <taxon>Acoraceae</taxon>
        <taxon>Acorus</taxon>
    </lineage>
</organism>
<dbReference type="AlphaFoldDB" id="A0AAV9CP53"/>
<proteinExistence type="predicted"/>
<evidence type="ECO:0000313" key="2">
    <source>
        <dbReference type="EMBL" id="KAK1290369.1"/>
    </source>
</evidence>
<reference evidence="2" key="2">
    <citation type="submission" date="2023-06" db="EMBL/GenBank/DDBJ databases">
        <authorList>
            <person name="Ma L."/>
            <person name="Liu K.-W."/>
            <person name="Li Z."/>
            <person name="Hsiao Y.-Y."/>
            <person name="Qi Y."/>
            <person name="Fu T."/>
            <person name="Tang G."/>
            <person name="Zhang D."/>
            <person name="Sun W.-H."/>
            <person name="Liu D.-K."/>
            <person name="Li Y."/>
            <person name="Chen G.-Z."/>
            <person name="Liu X.-D."/>
            <person name="Liao X.-Y."/>
            <person name="Jiang Y.-T."/>
            <person name="Yu X."/>
            <person name="Hao Y."/>
            <person name="Huang J."/>
            <person name="Zhao X.-W."/>
            <person name="Ke S."/>
            <person name="Chen Y.-Y."/>
            <person name="Wu W.-L."/>
            <person name="Hsu J.-L."/>
            <person name="Lin Y.-F."/>
            <person name="Huang M.-D."/>
            <person name="Li C.-Y."/>
            <person name="Huang L."/>
            <person name="Wang Z.-W."/>
            <person name="Zhao X."/>
            <person name="Zhong W.-Y."/>
            <person name="Peng D.-H."/>
            <person name="Ahmad S."/>
            <person name="Lan S."/>
            <person name="Zhang J.-S."/>
            <person name="Tsai W.-C."/>
            <person name="Van De Peer Y."/>
            <person name="Liu Z.-J."/>
        </authorList>
    </citation>
    <scope>NUCLEOTIDE SEQUENCE</scope>
    <source>
        <strain evidence="2">CP</strain>
        <tissue evidence="2">Leaves</tissue>
    </source>
</reference>
<feature type="region of interest" description="Disordered" evidence="1">
    <location>
        <begin position="1"/>
        <end position="29"/>
    </location>
</feature>
<accession>A0AAV9CP53</accession>
<evidence type="ECO:0000256" key="1">
    <source>
        <dbReference type="SAM" id="MobiDB-lite"/>
    </source>
</evidence>
<gene>
    <name evidence="2" type="ORF">QJS10_CPB18g00851</name>
</gene>
<reference evidence="2" key="1">
    <citation type="journal article" date="2023" name="Nat. Commun.">
        <title>Diploid and tetraploid genomes of Acorus and the evolution of monocots.</title>
        <authorList>
            <person name="Ma L."/>
            <person name="Liu K.W."/>
            <person name="Li Z."/>
            <person name="Hsiao Y.Y."/>
            <person name="Qi Y."/>
            <person name="Fu T."/>
            <person name="Tang G.D."/>
            <person name="Zhang D."/>
            <person name="Sun W.H."/>
            <person name="Liu D.K."/>
            <person name="Li Y."/>
            <person name="Chen G.Z."/>
            <person name="Liu X.D."/>
            <person name="Liao X.Y."/>
            <person name="Jiang Y.T."/>
            <person name="Yu X."/>
            <person name="Hao Y."/>
            <person name="Huang J."/>
            <person name="Zhao X.W."/>
            <person name="Ke S."/>
            <person name="Chen Y.Y."/>
            <person name="Wu W.L."/>
            <person name="Hsu J.L."/>
            <person name="Lin Y.F."/>
            <person name="Huang M.D."/>
            <person name="Li C.Y."/>
            <person name="Huang L."/>
            <person name="Wang Z.W."/>
            <person name="Zhao X."/>
            <person name="Zhong W.Y."/>
            <person name="Peng D.H."/>
            <person name="Ahmad S."/>
            <person name="Lan S."/>
            <person name="Zhang J.S."/>
            <person name="Tsai W.C."/>
            <person name="Van de Peer Y."/>
            <person name="Liu Z.J."/>
        </authorList>
    </citation>
    <scope>NUCLEOTIDE SEQUENCE</scope>
    <source>
        <strain evidence="2">CP</strain>
    </source>
</reference>
<keyword evidence="3" id="KW-1185">Reference proteome</keyword>
<evidence type="ECO:0000313" key="3">
    <source>
        <dbReference type="Proteomes" id="UP001180020"/>
    </source>
</evidence>